<comment type="similarity">
    <text evidence="1">Belongs to the Iojap/RsfS family.</text>
</comment>
<name>A0A382YGY2_9ZZZZ</name>
<dbReference type="GO" id="GO:0090071">
    <property type="term" value="P:negative regulation of ribosome biogenesis"/>
    <property type="evidence" value="ECO:0007669"/>
    <property type="project" value="TreeGrafter"/>
</dbReference>
<dbReference type="PANTHER" id="PTHR21043:SF0">
    <property type="entry name" value="MITOCHONDRIAL ASSEMBLY OF RIBOSOMAL LARGE SUBUNIT PROTEIN 1"/>
    <property type="match status" value="1"/>
</dbReference>
<dbReference type="NCBIfam" id="TIGR00090">
    <property type="entry name" value="rsfS_iojap_ybeB"/>
    <property type="match status" value="1"/>
</dbReference>
<reference evidence="2" key="1">
    <citation type="submission" date="2018-05" db="EMBL/GenBank/DDBJ databases">
        <authorList>
            <person name="Lanie J.A."/>
            <person name="Ng W.-L."/>
            <person name="Kazmierczak K.M."/>
            <person name="Andrzejewski T.M."/>
            <person name="Davidsen T.M."/>
            <person name="Wayne K.J."/>
            <person name="Tettelin H."/>
            <person name="Glass J.I."/>
            <person name="Rusch D."/>
            <person name="Podicherti R."/>
            <person name="Tsui H.-C.T."/>
            <person name="Winkler M.E."/>
        </authorList>
    </citation>
    <scope>NUCLEOTIDE SEQUENCE</scope>
</reference>
<evidence type="ECO:0000256" key="1">
    <source>
        <dbReference type="ARBA" id="ARBA00010574"/>
    </source>
</evidence>
<dbReference type="GO" id="GO:0017148">
    <property type="term" value="P:negative regulation of translation"/>
    <property type="evidence" value="ECO:0007669"/>
    <property type="project" value="TreeGrafter"/>
</dbReference>
<dbReference type="Pfam" id="PF02410">
    <property type="entry name" value="RsfS"/>
    <property type="match status" value="1"/>
</dbReference>
<dbReference type="AlphaFoldDB" id="A0A382YGY2"/>
<organism evidence="2">
    <name type="scientific">marine metagenome</name>
    <dbReference type="NCBI Taxonomy" id="408172"/>
    <lineage>
        <taxon>unclassified sequences</taxon>
        <taxon>metagenomes</taxon>
        <taxon>ecological metagenomes</taxon>
    </lineage>
</organism>
<dbReference type="Gene3D" id="3.30.460.10">
    <property type="entry name" value="Beta Polymerase, domain 2"/>
    <property type="match status" value="1"/>
</dbReference>
<gene>
    <name evidence="2" type="ORF">METZ01_LOCUS435410</name>
</gene>
<dbReference type="HAMAP" id="MF_01477">
    <property type="entry name" value="Iojap_RsfS"/>
    <property type="match status" value="1"/>
</dbReference>
<dbReference type="InterPro" id="IPR004394">
    <property type="entry name" value="Iojap/RsfS/C7orf30"/>
</dbReference>
<evidence type="ECO:0008006" key="3">
    <source>
        <dbReference type="Google" id="ProtNLM"/>
    </source>
</evidence>
<proteinExistence type="inferred from homology"/>
<dbReference type="GO" id="GO:0043023">
    <property type="term" value="F:ribosomal large subunit binding"/>
    <property type="evidence" value="ECO:0007669"/>
    <property type="project" value="TreeGrafter"/>
</dbReference>
<dbReference type="SUPFAM" id="SSF81301">
    <property type="entry name" value="Nucleotidyltransferase"/>
    <property type="match status" value="1"/>
</dbReference>
<dbReference type="InterPro" id="IPR043519">
    <property type="entry name" value="NT_sf"/>
</dbReference>
<dbReference type="PANTHER" id="PTHR21043">
    <property type="entry name" value="IOJAP SUPERFAMILY ORTHOLOG"/>
    <property type="match status" value="1"/>
</dbReference>
<protein>
    <recommendedName>
        <fullName evidence="3">Ribosomal silencing factor RsfS</fullName>
    </recommendedName>
</protein>
<dbReference type="EMBL" id="UINC01175762">
    <property type="protein sequence ID" value="SVD82556.1"/>
    <property type="molecule type" value="Genomic_DNA"/>
</dbReference>
<evidence type="ECO:0000313" key="2">
    <source>
        <dbReference type="EMBL" id="SVD82556.1"/>
    </source>
</evidence>
<accession>A0A382YGY2</accession>
<sequence length="113" mass="12660">MSARLRQMIEVMLEDGKAENVAVVDLAGKSTIADHMIIASGRSQRHVASLADRVIVRLKKAGVVALGVEGRRQGDWVLLDIGDVIVHLFRPEVREFYNLEKMWAVLLPEQVTR</sequence>